<reference evidence="9 10" key="1">
    <citation type="submission" date="2015-01" db="EMBL/GenBank/DDBJ databases">
        <title>The Genome Sequence of Rhinocladiella mackenzie CBS 650.93.</title>
        <authorList>
            <consortium name="The Broad Institute Genomics Platform"/>
            <person name="Cuomo C."/>
            <person name="de Hoog S."/>
            <person name="Gorbushina A."/>
            <person name="Stielow B."/>
            <person name="Teixiera M."/>
            <person name="Abouelleil A."/>
            <person name="Chapman S.B."/>
            <person name="Priest M."/>
            <person name="Young S.K."/>
            <person name="Wortman J."/>
            <person name="Nusbaum C."/>
            <person name="Birren B."/>
        </authorList>
    </citation>
    <scope>NUCLEOTIDE SEQUENCE [LARGE SCALE GENOMIC DNA]</scope>
    <source>
        <strain evidence="9 10">CBS 650.93</strain>
    </source>
</reference>
<dbReference type="InterPro" id="IPR009072">
    <property type="entry name" value="Histone-fold"/>
</dbReference>
<evidence type="ECO:0000256" key="1">
    <source>
        <dbReference type="ARBA" id="ARBA00004123"/>
    </source>
</evidence>
<evidence type="ECO:0000256" key="7">
    <source>
        <dbReference type="ARBA" id="ARBA00093655"/>
    </source>
</evidence>
<evidence type="ECO:0000313" key="10">
    <source>
        <dbReference type="Proteomes" id="UP000053617"/>
    </source>
</evidence>
<dbReference type="GO" id="GO:0046695">
    <property type="term" value="C:SLIK (SAGA-like) complex"/>
    <property type="evidence" value="ECO:0007669"/>
    <property type="project" value="EnsemblFungi"/>
</dbReference>
<gene>
    <name evidence="9" type="ORF">Z518_00718</name>
</gene>
<evidence type="ECO:0000256" key="4">
    <source>
        <dbReference type="ARBA" id="ARBA00023163"/>
    </source>
</evidence>
<dbReference type="VEuPathDB" id="FungiDB:Z518_00718"/>
<organism evidence="9 10">
    <name type="scientific">Rhinocladiella mackenziei CBS 650.93</name>
    <dbReference type="NCBI Taxonomy" id="1442369"/>
    <lineage>
        <taxon>Eukaryota</taxon>
        <taxon>Fungi</taxon>
        <taxon>Dikarya</taxon>
        <taxon>Ascomycota</taxon>
        <taxon>Pezizomycotina</taxon>
        <taxon>Eurotiomycetes</taxon>
        <taxon>Chaetothyriomycetidae</taxon>
        <taxon>Chaetothyriales</taxon>
        <taxon>Herpotrichiellaceae</taxon>
        <taxon>Rhinocladiella</taxon>
    </lineage>
</organism>
<keyword evidence="3" id="KW-0805">Transcription regulation</keyword>
<dbReference type="RefSeq" id="XP_013276773.1">
    <property type="nucleotide sequence ID" value="XM_013421319.1"/>
</dbReference>
<dbReference type="GO" id="GO:0005829">
    <property type="term" value="C:cytosol"/>
    <property type="evidence" value="ECO:0007669"/>
    <property type="project" value="EnsemblFungi"/>
</dbReference>
<dbReference type="FunFam" id="1.25.40.770:FF:000001">
    <property type="entry name" value="Transcription initiation factor TFIID subunit 6"/>
    <property type="match status" value="1"/>
</dbReference>
<dbReference type="InterPro" id="IPR037796">
    <property type="entry name" value="TAF6"/>
</dbReference>
<dbReference type="Proteomes" id="UP000053617">
    <property type="component" value="Unassembled WGS sequence"/>
</dbReference>
<dbReference type="Gene3D" id="1.10.20.10">
    <property type="entry name" value="Histone, subunit A"/>
    <property type="match status" value="1"/>
</dbReference>
<keyword evidence="4" id="KW-0804">Transcription</keyword>
<evidence type="ECO:0000256" key="5">
    <source>
        <dbReference type="ARBA" id="ARBA00023242"/>
    </source>
</evidence>
<dbReference type="AlphaFoldDB" id="A0A0D2G4L1"/>
<dbReference type="GO" id="GO:0005669">
    <property type="term" value="C:transcription factor TFIID complex"/>
    <property type="evidence" value="ECO:0007669"/>
    <property type="project" value="EnsemblFungi"/>
</dbReference>
<keyword evidence="10" id="KW-1185">Reference proteome</keyword>
<proteinExistence type="inferred from homology"/>
<dbReference type="GO" id="GO:0042802">
    <property type="term" value="F:identical protein binding"/>
    <property type="evidence" value="ECO:0007669"/>
    <property type="project" value="EnsemblFungi"/>
</dbReference>
<dbReference type="HOGENOM" id="CLU_021711_3_0_1"/>
<dbReference type="SUPFAM" id="SSF48371">
    <property type="entry name" value="ARM repeat"/>
    <property type="match status" value="1"/>
</dbReference>
<dbReference type="GO" id="GO:0003713">
    <property type="term" value="F:transcription coactivator activity"/>
    <property type="evidence" value="ECO:0007669"/>
    <property type="project" value="TreeGrafter"/>
</dbReference>
<dbReference type="EMBL" id="KN847475">
    <property type="protein sequence ID" value="KIX09637.1"/>
    <property type="molecule type" value="Genomic_DNA"/>
</dbReference>
<dbReference type="GO" id="GO:2000144">
    <property type="term" value="P:positive regulation of DNA-templated transcription initiation"/>
    <property type="evidence" value="ECO:0007669"/>
    <property type="project" value="EnsemblFungi"/>
</dbReference>
<dbReference type="OrthoDB" id="361039at2759"/>
<evidence type="ECO:0000313" key="9">
    <source>
        <dbReference type="EMBL" id="KIX09637.1"/>
    </source>
</evidence>
<comment type="subcellular location">
    <subcellularLocation>
        <location evidence="1">Nucleus</location>
    </subcellularLocation>
</comment>
<evidence type="ECO:0000256" key="2">
    <source>
        <dbReference type="ARBA" id="ARBA00007688"/>
    </source>
</evidence>
<dbReference type="STRING" id="1442369.A0A0D2G4L1"/>
<evidence type="ECO:0000259" key="8">
    <source>
        <dbReference type="SMART" id="SM00803"/>
    </source>
</evidence>
<dbReference type="GeneID" id="25288789"/>
<dbReference type="GO" id="GO:0051123">
    <property type="term" value="P:RNA polymerase II preinitiation complex assembly"/>
    <property type="evidence" value="ECO:0007669"/>
    <property type="project" value="EnsemblFungi"/>
</dbReference>
<dbReference type="SUPFAM" id="SSF47113">
    <property type="entry name" value="Histone-fold"/>
    <property type="match status" value="1"/>
</dbReference>
<name>A0A0D2G4L1_9EURO</name>
<comment type="similarity">
    <text evidence="2">Belongs to the TAF6 family.</text>
</comment>
<dbReference type="SMART" id="SM00803">
    <property type="entry name" value="TAF"/>
    <property type="match status" value="1"/>
</dbReference>
<dbReference type="GO" id="GO:0006325">
    <property type="term" value="P:chromatin organization"/>
    <property type="evidence" value="ECO:0007669"/>
    <property type="project" value="EnsemblFungi"/>
</dbReference>
<dbReference type="FunFam" id="1.10.20.10:FF:000033">
    <property type="entry name" value="Transcription initiation factor TFIID complex subunit"/>
    <property type="match status" value="1"/>
</dbReference>
<accession>A0A0D2G4L1</accession>
<dbReference type="GO" id="GO:0003682">
    <property type="term" value="F:chromatin binding"/>
    <property type="evidence" value="ECO:0007669"/>
    <property type="project" value="EnsemblFungi"/>
</dbReference>
<dbReference type="PANTHER" id="PTHR10221">
    <property type="entry name" value="TRANSCRIPTION INITIATION FACTOR TFIID SUBUNIT 6"/>
    <property type="match status" value="1"/>
</dbReference>
<dbReference type="Gene3D" id="1.25.40.770">
    <property type="entry name" value="TAF6, C-terminal HEAT repeat domain"/>
    <property type="match status" value="1"/>
</dbReference>
<evidence type="ECO:0000256" key="3">
    <source>
        <dbReference type="ARBA" id="ARBA00023015"/>
    </source>
</evidence>
<dbReference type="GO" id="GO:0045944">
    <property type="term" value="P:positive regulation of transcription by RNA polymerase II"/>
    <property type="evidence" value="ECO:0007669"/>
    <property type="project" value="EnsemblFungi"/>
</dbReference>
<dbReference type="Pfam" id="PF07571">
    <property type="entry name" value="TAF6_C"/>
    <property type="match status" value="1"/>
</dbReference>
<protein>
    <recommendedName>
        <fullName evidence="6">TBP-associated factor 6</fullName>
    </recommendedName>
    <alternativeName>
        <fullName evidence="7">Transcription initiation factor TFIID subunit 6</fullName>
    </alternativeName>
</protein>
<dbReference type="InterPro" id="IPR011442">
    <property type="entry name" value="TAF6_C"/>
</dbReference>
<dbReference type="CDD" id="cd22931">
    <property type="entry name" value="HFD_TAF6"/>
    <property type="match status" value="1"/>
</dbReference>
<dbReference type="PANTHER" id="PTHR10221:SF9">
    <property type="entry name" value="TRANSCRIPTION INITIATION FACTOR TFIID SUBUNIT 6"/>
    <property type="match status" value="1"/>
</dbReference>
<dbReference type="InterPro" id="IPR016024">
    <property type="entry name" value="ARM-type_fold"/>
</dbReference>
<dbReference type="CDD" id="cd08050">
    <property type="entry name" value="TAF6C"/>
    <property type="match status" value="1"/>
</dbReference>
<dbReference type="Pfam" id="PF02969">
    <property type="entry name" value="TAF"/>
    <property type="match status" value="1"/>
</dbReference>
<dbReference type="GO" id="GO:0000124">
    <property type="term" value="C:SAGA complex"/>
    <property type="evidence" value="ECO:0007669"/>
    <property type="project" value="EnsemblFungi"/>
</dbReference>
<keyword evidence="5" id="KW-0539">Nucleus</keyword>
<dbReference type="GO" id="GO:0046982">
    <property type="term" value="F:protein heterodimerization activity"/>
    <property type="evidence" value="ECO:0007669"/>
    <property type="project" value="InterPro"/>
</dbReference>
<dbReference type="GO" id="GO:0061629">
    <property type="term" value="F:RNA polymerase II-specific DNA-binding transcription factor binding"/>
    <property type="evidence" value="ECO:0007669"/>
    <property type="project" value="EnsemblFungi"/>
</dbReference>
<feature type="domain" description="TATA box binding protein associated factor (TAF) histone-like fold" evidence="8">
    <location>
        <begin position="3"/>
        <end position="66"/>
    </location>
</feature>
<dbReference type="InterPro" id="IPR004823">
    <property type="entry name" value="TAF_TATA-bd_Histone-like_dom"/>
</dbReference>
<sequence>MTLWGQDTVKDVAESVGIINLNKDVNHALCRDVEYRISQVLQEALKFMKHSKRTILWSQDISQALRVLDIEPLYGYESTRPLKYGEASLGPGQPLFYVEDEEMDFEKLINAPLPKVPREVSFTAHWLAVEGVQPSIPQNPTSSEARNLELLPKGPNANPALAAMNGADNTTTKPQVKHILSKELQLYFEKVCASVLDETQPEYRTAGLASLKEDPGLHQLVPYFVQFVAEKVTHNLKDLFVLTQMMMVTEALTRNEKLNLTPYVASMVPPVLTCLIGRTLGSGMGTLDHFDLRDLAGSLLGHLCNKYSKYSHNLKPRLARSCLKTFLDPKKPFGSHYGAILGLKAIGGAEVVRQLIVSNLKAYGELLEEEIQDQNGKKAEAEKVVSAILNALGTLVDDDIPMTNGHSEQSASSMRTKLIDQLGEVIGSRIADSGHTRLAKAVLEGSLAGL</sequence>
<dbReference type="InterPro" id="IPR046344">
    <property type="entry name" value="TAF6_C_sf"/>
</dbReference>
<evidence type="ECO:0000256" key="6">
    <source>
        <dbReference type="ARBA" id="ARBA00076308"/>
    </source>
</evidence>
<dbReference type="GO" id="GO:0016251">
    <property type="term" value="F:RNA polymerase II general transcription initiation factor activity"/>
    <property type="evidence" value="ECO:0007669"/>
    <property type="project" value="InterPro"/>
</dbReference>